<evidence type="ECO:0000313" key="1">
    <source>
        <dbReference type="EMBL" id="RNA23485.1"/>
    </source>
</evidence>
<accession>A0A3M7RJI7</accession>
<comment type="caution">
    <text evidence="1">The sequence shown here is derived from an EMBL/GenBank/DDBJ whole genome shotgun (WGS) entry which is preliminary data.</text>
</comment>
<name>A0A3M7RJI7_BRAPC</name>
<proteinExistence type="predicted"/>
<protein>
    <submittedName>
        <fullName evidence="1">Uncharacterized protein</fullName>
    </submittedName>
</protein>
<dbReference type="EMBL" id="REGN01003279">
    <property type="protein sequence ID" value="RNA23485.1"/>
    <property type="molecule type" value="Genomic_DNA"/>
</dbReference>
<organism evidence="1 2">
    <name type="scientific">Brachionus plicatilis</name>
    <name type="common">Marine rotifer</name>
    <name type="synonym">Brachionus muelleri</name>
    <dbReference type="NCBI Taxonomy" id="10195"/>
    <lineage>
        <taxon>Eukaryota</taxon>
        <taxon>Metazoa</taxon>
        <taxon>Spiralia</taxon>
        <taxon>Gnathifera</taxon>
        <taxon>Rotifera</taxon>
        <taxon>Eurotatoria</taxon>
        <taxon>Monogononta</taxon>
        <taxon>Pseudotrocha</taxon>
        <taxon>Ploima</taxon>
        <taxon>Brachionidae</taxon>
        <taxon>Brachionus</taxon>
    </lineage>
</organism>
<gene>
    <name evidence="1" type="ORF">BpHYR1_054203</name>
</gene>
<reference evidence="1 2" key="1">
    <citation type="journal article" date="2018" name="Sci. Rep.">
        <title>Genomic signatures of local adaptation to the degree of environmental predictability in rotifers.</title>
        <authorList>
            <person name="Franch-Gras L."/>
            <person name="Hahn C."/>
            <person name="Garcia-Roger E.M."/>
            <person name="Carmona M.J."/>
            <person name="Serra M."/>
            <person name="Gomez A."/>
        </authorList>
    </citation>
    <scope>NUCLEOTIDE SEQUENCE [LARGE SCALE GENOMIC DNA]</scope>
    <source>
        <strain evidence="1">HYR1</strain>
    </source>
</reference>
<dbReference type="Proteomes" id="UP000276133">
    <property type="component" value="Unassembled WGS sequence"/>
</dbReference>
<keyword evidence="2" id="KW-1185">Reference proteome</keyword>
<evidence type="ECO:0000313" key="2">
    <source>
        <dbReference type="Proteomes" id="UP000276133"/>
    </source>
</evidence>
<dbReference type="AlphaFoldDB" id="A0A3M7RJI7"/>
<sequence length="110" mass="13465">MNRIILKQLLDKNKDQKERKRRRKKNYFSIEKVFWHCEISYKTSITKIINFVLFCKKLVLRMKQCEKVFVSPIAEVCKIARYLKNKFLAFRTKFIKSLKFHNTNKFIQLT</sequence>